<evidence type="ECO:0000313" key="1">
    <source>
        <dbReference type="EMBL" id="QHT11818.1"/>
    </source>
</evidence>
<protein>
    <submittedName>
        <fullName evidence="1">Uncharacterized protein</fullName>
    </submittedName>
</protein>
<proteinExistence type="predicted"/>
<accession>A0A6C0D4S8</accession>
<dbReference type="EMBL" id="MN739538">
    <property type="protein sequence ID" value="QHT11818.1"/>
    <property type="molecule type" value="Genomic_DNA"/>
</dbReference>
<organism evidence="1">
    <name type="scientific">viral metagenome</name>
    <dbReference type="NCBI Taxonomy" id="1070528"/>
    <lineage>
        <taxon>unclassified sequences</taxon>
        <taxon>metagenomes</taxon>
        <taxon>organismal metagenomes</taxon>
    </lineage>
</organism>
<sequence>MPKTCKNRSNRRGGAVDKNTTRKCKSFLKKKQQKMIADAKDLYSVFVKQAKQKVKDKDELKQRMQNIKKFTTVDKKALAFADKINKTIYCNVGCKGTMLEPGEKISSTLAEKYKDNKELLKFFEATRKKTFGKKTDVLKDNFYEKAPKKMVEEIKKDGAISLCSPVGIYK</sequence>
<reference evidence="1" key="1">
    <citation type="journal article" date="2020" name="Nature">
        <title>Giant virus diversity and host interactions through global metagenomics.</title>
        <authorList>
            <person name="Schulz F."/>
            <person name="Roux S."/>
            <person name="Paez-Espino D."/>
            <person name="Jungbluth S."/>
            <person name="Walsh D.A."/>
            <person name="Denef V.J."/>
            <person name="McMahon K.D."/>
            <person name="Konstantinidis K.T."/>
            <person name="Eloe-Fadrosh E.A."/>
            <person name="Kyrpides N.C."/>
            <person name="Woyke T."/>
        </authorList>
    </citation>
    <scope>NUCLEOTIDE SEQUENCE</scope>
    <source>
        <strain evidence="1">GVMAG-M-3300023174-124</strain>
    </source>
</reference>
<dbReference type="AlphaFoldDB" id="A0A6C0D4S8"/>
<name>A0A6C0D4S8_9ZZZZ</name>